<comment type="subcellular location">
    <subcellularLocation>
        <location evidence="1 7">Periplasm</location>
    </subcellularLocation>
</comment>
<dbReference type="SUPFAM" id="SSF49584">
    <property type="entry name" value="Periplasmic chaperone C-domain"/>
    <property type="match status" value="1"/>
</dbReference>
<evidence type="ECO:0000256" key="6">
    <source>
        <dbReference type="ARBA" id="ARBA00023186"/>
    </source>
</evidence>
<dbReference type="Pfam" id="PF02753">
    <property type="entry name" value="PapD_C"/>
    <property type="match status" value="1"/>
</dbReference>
<dbReference type="InterPro" id="IPR013783">
    <property type="entry name" value="Ig-like_fold"/>
</dbReference>
<dbReference type="PROSITE" id="PS00635">
    <property type="entry name" value="PILI_CHAPERONE"/>
    <property type="match status" value="1"/>
</dbReference>
<dbReference type="Pfam" id="PF00345">
    <property type="entry name" value="PapD_N"/>
    <property type="match status" value="1"/>
</dbReference>
<comment type="similarity">
    <text evidence="2 7">Belongs to the periplasmic pilus chaperone family.</text>
</comment>
<dbReference type="PANTHER" id="PTHR30251:SF11">
    <property type="entry name" value="CHAPERONE PROTEIN FIMC-RELATED"/>
    <property type="match status" value="1"/>
</dbReference>
<sequence length="250" mass="27715">MQYFISLVMLFLCSLSVSVEVLADSAKSQGISFFVLRVIYPASENKGVTLTVNNNSVASYLLQSWVRPVDPITGDVDLNYSGQPKMPFIVTPPLERLEANSALTLRIRHNGEPLPTDRESVFFISMKTIPASKELDKAASSGQMSVTMVSNIKLFYRPEGLAKRAVADVASRLHFHLENNELIAVNSTPYWLTFSHLKVGGIALDKPALRLMVPPKGQQHYALPSGAKDTVEWQLIDEDGWNTQTNHQAL</sequence>
<evidence type="ECO:0000256" key="4">
    <source>
        <dbReference type="ARBA" id="ARBA00022729"/>
    </source>
</evidence>
<feature type="signal peptide" evidence="8">
    <location>
        <begin position="1"/>
        <end position="23"/>
    </location>
</feature>
<name>A0AA50Q4Q8_9GAMM</name>
<dbReference type="GO" id="GO:0071555">
    <property type="term" value="P:cell wall organization"/>
    <property type="evidence" value="ECO:0007669"/>
    <property type="project" value="InterPro"/>
</dbReference>
<dbReference type="PANTHER" id="PTHR30251">
    <property type="entry name" value="PILUS ASSEMBLY CHAPERONE"/>
    <property type="match status" value="1"/>
</dbReference>
<dbReference type="InterPro" id="IPR016148">
    <property type="entry name" value="Pili_assmbl_chaperone_C"/>
</dbReference>
<dbReference type="GO" id="GO:0030288">
    <property type="term" value="C:outer membrane-bounded periplasmic space"/>
    <property type="evidence" value="ECO:0007669"/>
    <property type="project" value="InterPro"/>
</dbReference>
<dbReference type="InterPro" id="IPR050643">
    <property type="entry name" value="Periplasmic_pilus_chap"/>
</dbReference>
<feature type="domain" description="Pili assembly chaperone N-terminal" evidence="9">
    <location>
        <begin position="36"/>
        <end position="161"/>
    </location>
</feature>
<evidence type="ECO:0000313" key="11">
    <source>
        <dbReference type="EMBL" id="WMB71228.1"/>
    </source>
</evidence>
<feature type="chain" id="PRO_5041465280" evidence="8">
    <location>
        <begin position="24"/>
        <end position="250"/>
    </location>
</feature>
<evidence type="ECO:0000259" key="9">
    <source>
        <dbReference type="Pfam" id="PF00345"/>
    </source>
</evidence>
<dbReference type="InterPro" id="IPR001829">
    <property type="entry name" value="Pili_assmbl_chaperone_bac"/>
</dbReference>
<keyword evidence="6 7" id="KW-0143">Chaperone</keyword>
<keyword evidence="3" id="KW-1029">Fimbrium biogenesis</keyword>
<evidence type="ECO:0000256" key="8">
    <source>
        <dbReference type="SAM" id="SignalP"/>
    </source>
</evidence>
<proteinExistence type="inferred from homology"/>
<dbReference type="Gene3D" id="2.60.40.10">
    <property type="entry name" value="Immunoglobulins"/>
    <property type="match status" value="2"/>
</dbReference>
<organism evidence="11">
    <name type="scientific">Shewanella oncorhynchi</name>
    <dbReference type="NCBI Taxonomy" id="2726434"/>
    <lineage>
        <taxon>Bacteria</taxon>
        <taxon>Pseudomonadati</taxon>
        <taxon>Pseudomonadota</taxon>
        <taxon>Gammaproteobacteria</taxon>
        <taxon>Alteromonadales</taxon>
        <taxon>Shewanellaceae</taxon>
        <taxon>Shewanella</taxon>
    </lineage>
</organism>
<dbReference type="InterPro" id="IPR008962">
    <property type="entry name" value="PapD-like_sf"/>
</dbReference>
<gene>
    <name evidence="11" type="ORF">RA178_12325</name>
</gene>
<evidence type="ECO:0000256" key="3">
    <source>
        <dbReference type="ARBA" id="ARBA00022558"/>
    </source>
</evidence>
<dbReference type="EMBL" id="CP132914">
    <property type="protein sequence ID" value="WMB71228.1"/>
    <property type="molecule type" value="Genomic_DNA"/>
</dbReference>
<keyword evidence="4 8" id="KW-0732">Signal</keyword>
<evidence type="ECO:0000256" key="1">
    <source>
        <dbReference type="ARBA" id="ARBA00004418"/>
    </source>
</evidence>
<dbReference type="AlphaFoldDB" id="A0AA50Q4Q8"/>
<dbReference type="SUPFAM" id="SSF49354">
    <property type="entry name" value="PapD-like"/>
    <property type="match status" value="1"/>
</dbReference>
<dbReference type="RefSeq" id="WP_306682032.1">
    <property type="nucleotide sequence ID" value="NZ_CP132914.1"/>
</dbReference>
<dbReference type="InterPro" id="IPR036316">
    <property type="entry name" value="Pili_assmbl_chap_C_dom_sf"/>
</dbReference>
<evidence type="ECO:0000256" key="2">
    <source>
        <dbReference type="ARBA" id="ARBA00007399"/>
    </source>
</evidence>
<dbReference type="InterPro" id="IPR018046">
    <property type="entry name" value="Pili_assmbl_chaperone_CS"/>
</dbReference>
<evidence type="ECO:0000256" key="7">
    <source>
        <dbReference type="RuleBase" id="RU003918"/>
    </source>
</evidence>
<dbReference type="Proteomes" id="UP001236800">
    <property type="component" value="Chromosome"/>
</dbReference>
<protein>
    <submittedName>
        <fullName evidence="11">Molecular chaperone</fullName>
    </submittedName>
</protein>
<dbReference type="GeneID" id="301339982"/>
<dbReference type="KEGG" id="sog:RA178_12325"/>
<keyword evidence="5" id="KW-0574">Periplasm</keyword>
<evidence type="ECO:0000256" key="5">
    <source>
        <dbReference type="ARBA" id="ARBA00022764"/>
    </source>
</evidence>
<feature type="domain" description="Pili assembly chaperone C-terminal" evidence="10">
    <location>
        <begin position="185"/>
        <end position="240"/>
    </location>
</feature>
<dbReference type="PRINTS" id="PR00969">
    <property type="entry name" value="CHAPERONPILI"/>
</dbReference>
<accession>A0AA50Q4Q8</accession>
<evidence type="ECO:0000259" key="10">
    <source>
        <dbReference type="Pfam" id="PF02753"/>
    </source>
</evidence>
<reference evidence="11" key="1">
    <citation type="submission" date="2023-08" db="EMBL/GenBank/DDBJ databases">
        <title>Complete genome sequence of Shewanella oncorhynchi Z-P2, a siderophore putrebactin-producing bacterium.</title>
        <authorList>
            <person name="Zhang Y."/>
        </authorList>
    </citation>
    <scope>NUCLEOTIDE SEQUENCE</scope>
    <source>
        <strain evidence="11">Z-P2</strain>
    </source>
</reference>
<dbReference type="InterPro" id="IPR016147">
    <property type="entry name" value="Pili_assmbl_chaperone_N"/>
</dbReference>